<comment type="caution">
    <text evidence="1">The sequence shown here is derived from an EMBL/GenBank/DDBJ whole genome shotgun (WGS) entry which is preliminary data.</text>
</comment>
<name>A0A645CPN4_9ZZZZ</name>
<proteinExistence type="predicted"/>
<dbReference type="AlphaFoldDB" id="A0A645CPN4"/>
<accession>A0A645CPN4</accession>
<protein>
    <submittedName>
        <fullName evidence="1">Uncharacterized protein</fullName>
    </submittedName>
</protein>
<reference evidence="1" key="1">
    <citation type="submission" date="2019-08" db="EMBL/GenBank/DDBJ databases">
        <authorList>
            <person name="Kucharzyk K."/>
            <person name="Murdoch R.W."/>
            <person name="Higgins S."/>
            <person name="Loffler F."/>
        </authorList>
    </citation>
    <scope>NUCLEOTIDE SEQUENCE</scope>
</reference>
<organism evidence="1">
    <name type="scientific">bioreactor metagenome</name>
    <dbReference type="NCBI Taxonomy" id="1076179"/>
    <lineage>
        <taxon>unclassified sequences</taxon>
        <taxon>metagenomes</taxon>
        <taxon>ecological metagenomes</taxon>
    </lineage>
</organism>
<sequence length="81" mass="9053">MDVSAATQFSSTGADTTQFTGFLPGSYLAHFNTDLEFIGHNLYELSEINTILGSVIENSFRSISLKLHIIEFHVKIQLFNN</sequence>
<gene>
    <name evidence="1" type="ORF">SDC9_125849</name>
</gene>
<dbReference type="EMBL" id="VSSQ01028931">
    <property type="protein sequence ID" value="MPM78834.1"/>
    <property type="molecule type" value="Genomic_DNA"/>
</dbReference>
<evidence type="ECO:0000313" key="1">
    <source>
        <dbReference type="EMBL" id="MPM78834.1"/>
    </source>
</evidence>